<dbReference type="InterPro" id="IPR008963">
    <property type="entry name" value="Purple_acid_Pase-like_N"/>
</dbReference>
<evidence type="ECO:0000259" key="3">
    <source>
        <dbReference type="Pfam" id="PF00149"/>
    </source>
</evidence>
<keyword evidence="2" id="KW-0812">Transmembrane</keyword>
<dbReference type="GO" id="GO:0003993">
    <property type="term" value="F:acid phosphatase activity"/>
    <property type="evidence" value="ECO:0007669"/>
    <property type="project" value="InterPro"/>
</dbReference>
<evidence type="ECO:0000259" key="4">
    <source>
        <dbReference type="Pfam" id="PF16656"/>
    </source>
</evidence>
<dbReference type="Gene3D" id="2.60.40.380">
    <property type="entry name" value="Purple acid phosphatase-like, N-terminal"/>
    <property type="match status" value="1"/>
</dbReference>
<dbReference type="GO" id="GO:0046872">
    <property type="term" value="F:metal ion binding"/>
    <property type="evidence" value="ECO:0007669"/>
    <property type="project" value="InterPro"/>
</dbReference>
<dbReference type="EMBL" id="BORR01000004">
    <property type="protein sequence ID" value="GIO36659.1"/>
    <property type="molecule type" value="Genomic_DNA"/>
</dbReference>
<feature type="transmembrane region" description="Helical" evidence="2">
    <location>
        <begin position="9"/>
        <end position="29"/>
    </location>
</feature>
<dbReference type="SUPFAM" id="SSF56300">
    <property type="entry name" value="Metallo-dependent phosphatases"/>
    <property type="match status" value="1"/>
</dbReference>
<dbReference type="Gene3D" id="3.60.21.10">
    <property type="match status" value="1"/>
</dbReference>
<proteinExistence type="predicted"/>
<evidence type="ECO:0000256" key="1">
    <source>
        <dbReference type="ARBA" id="ARBA00022729"/>
    </source>
</evidence>
<feature type="domain" description="Purple acid phosphatase N-terminal" evidence="4">
    <location>
        <begin position="53"/>
        <end position="150"/>
    </location>
</feature>
<dbReference type="SUPFAM" id="SSF49363">
    <property type="entry name" value="Purple acid phosphatase, N-terminal domain"/>
    <property type="match status" value="1"/>
</dbReference>
<protein>
    <recommendedName>
        <fullName evidence="7">Metallophosphoesterase family protein</fullName>
    </recommendedName>
</protein>
<dbReference type="Pfam" id="PF16656">
    <property type="entry name" value="Pur_ac_phosph_N"/>
    <property type="match status" value="1"/>
</dbReference>
<feature type="domain" description="Calcineurin-like phosphoesterase" evidence="3">
    <location>
        <begin position="178"/>
        <end position="340"/>
    </location>
</feature>
<keyword evidence="2" id="KW-0472">Membrane</keyword>
<keyword evidence="2" id="KW-1133">Transmembrane helix</keyword>
<accession>A0A919XRK0</accession>
<dbReference type="AlphaFoldDB" id="A0A919XRK0"/>
<dbReference type="Proteomes" id="UP000681162">
    <property type="component" value="Unassembled WGS sequence"/>
</dbReference>
<sequence length="423" mass="47444">MNDGIGLKLGWAALCIFLAIALVLFLLQYKSSNTGAGRGKTTDEDTASLNVKSVVTTFRGDPRTSRAFTWYSETKIAGILQVAKGNAPDAFDSEKTVIYEAQTMIVSTKKYGKQYSHKVEVTGLEPGSEYIYRIGEGKEDEWSNAAVFRTEGVEEETFTFLNVTDSQGVSKKDFAVWGRTLDSAFAQFPDASWILHNGDLTEDPTDEKAWDYFFGIPSDWLSRLPLMPVTGNHDEIDGESDRFTAHFYVPDNGEQASNPGTNYSFDYGHAHIVVLNTESSLKQQTAWLKQDLENTNQTWLIAAIHRPAYGGNMYKKLDDWIAVFDEYGVDLVLQGHNHEYSRSFPLRGGEIVEPEEGTVYVTTNASGRKFNEKKEDQFYHAVHFQNGQPMYAGITVSADTLTYQAFDIEGKLLDGFVLENHRK</sequence>
<comment type="caution">
    <text evidence="5">The sequence shown here is derived from an EMBL/GenBank/DDBJ whole genome shotgun (WGS) entry which is preliminary data.</text>
</comment>
<dbReference type="PANTHER" id="PTHR45867:SF3">
    <property type="entry name" value="ACID PHOSPHATASE TYPE 7"/>
    <property type="match status" value="1"/>
</dbReference>
<dbReference type="InterPro" id="IPR004843">
    <property type="entry name" value="Calcineurin-like_PHP"/>
</dbReference>
<reference evidence="5 6" key="1">
    <citation type="submission" date="2021-03" db="EMBL/GenBank/DDBJ databases">
        <title>Antimicrobial resistance genes in bacteria isolated from Japanese honey, and their potential for conferring macrolide and lincosamide resistance in the American foulbrood pathogen Paenibacillus larvae.</title>
        <authorList>
            <person name="Okamoto M."/>
            <person name="Kumagai M."/>
            <person name="Kanamori H."/>
            <person name="Takamatsu D."/>
        </authorList>
    </citation>
    <scope>NUCLEOTIDE SEQUENCE [LARGE SCALE GENOMIC DNA]</scope>
    <source>
        <strain evidence="5 6">J41TS12</strain>
    </source>
</reference>
<keyword evidence="1" id="KW-0732">Signal</keyword>
<name>A0A919XRK0_9BACL</name>
<dbReference type="InterPro" id="IPR015914">
    <property type="entry name" value="PAPs_N"/>
</dbReference>
<evidence type="ECO:0000313" key="5">
    <source>
        <dbReference type="EMBL" id="GIO36659.1"/>
    </source>
</evidence>
<evidence type="ECO:0008006" key="7">
    <source>
        <dbReference type="Google" id="ProtNLM"/>
    </source>
</evidence>
<evidence type="ECO:0000256" key="2">
    <source>
        <dbReference type="SAM" id="Phobius"/>
    </source>
</evidence>
<dbReference type="RefSeq" id="WP_212938985.1">
    <property type="nucleotide sequence ID" value="NZ_BORR01000004.1"/>
</dbReference>
<dbReference type="InterPro" id="IPR029052">
    <property type="entry name" value="Metallo-depent_PP-like"/>
</dbReference>
<evidence type="ECO:0000313" key="6">
    <source>
        <dbReference type="Proteomes" id="UP000681162"/>
    </source>
</evidence>
<dbReference type="Pfam" id="PF00149">
    <property type="entry name" value="Metallophos"/>
    <property type="match status" value="1"/>
</dbReference>
<organism evidence="5 6">
    <name type="scientific">Paenibacillus antibioticophila</name>
    <dbReference type="NCBI Taxonomy" id="1274374"/>
    <lineage>
        <taxon>Bacteria</taxon>
        <taxon>Bacillati</taxon>
        <taxon>Bacillota</taxon>
        <taxon>Bacilli</taxon>
        <taxon>Bacillales</taxon>
        <taxon>Paenibacillaceae</taxon>
        <taxon>Paenibacillus</taxon>
    </lineage>
</organism>
<gene>
    <name evidence="5" type="ORF">J41TS12_15200</name>
</gene>
<dbReference type="PANTHER" id="PTHR45867">
    <property type="entry name" value="PURPLE ACID PHOSPHATASE"/>
    <property type="match status" value="1"/>
</dbReference>
<keyword evidence="6" id="KW-1185">Reference proteome</keyword>